<dbReference type="HAMAP" id="MF_04160">
    <property type="entry name" value="NUCL_HEAD_T4"/>
    <property type="match status" value="1"/>
</dbReference>
<reference evidence="2" key="1">
    <citation type="submission" date="2018-05" db="EMBL/GenBank/DDBJ databases">
        <authorList>
            <person name="Lanie J.A."/>
            <person name="Ng W.-L."/>
            <person name="Kazmierczak K.M."/>
            <person name="Andrzejewski T.M."/>
            <person name="Davidsen T.M."/>
            <person name="Wayne K.J."/>
            <person name="Tettelin H."/>
            <person name="Glass J.I."/>
            <person name="Rusch D."/>
            <person name="Podicherti R."/>
            <person name="Tsui H.-C.T."/>
            <person name="Winkler M.E."/>
        </authorList>
    </citation>
    <scope>NUCLEOTIDE SEQUENCE</scope>
</reference>
<evidence type="ECO:0000313" key="2">
    <source>
        <dbReference type="EMBL" id="SVB25362.1"/>
    </source>
</evidence>
<evidence type="ECO:0000259" key="1">
    <source>
        <dbReference type="Pfam" id="PF08722"/>
    </source>
</evidence>
<gene>
    <name evidence="2" type="ORF">METZ01_LOCUS178216</name>
</gene>
<dbReference type="Pfam" id="PF08722">
    <property type="entry name" value="Tn7_TnsA-like_N"/>
    <property type="match status" value="1"/>
</dbReference>
<dbReference type="GO" id="GO:0004527">
    <property type="term" value="F:exonuclease activity"/>
    <property type="evidence" value="ECO:0007669"/>
    <property type="project" value="InterPro"/>
</dbReference>
<feature type="domain" description="TnsA endonuclease N-terminal" evidence="1">
    <location>
        <begin position="42"/>
        <end position="142"/>
    </location>
</feature>
<dbReference type="EMBL" id="UINC01034472">
    <property type="protein sequence ID" value="SVB25362.1"/>
    <property type="molecule type" value="Genomic_DNA"/>
</dbReference>
<organism evidence="2">
    <name type="scientific">marine metagenome</name>
    <dbReference type="NCBI Taxonomy" id="408172"/>
    <lineage>
        <taxon>unclassified sequences</taxon>
        <taxon>metagenomes</taxon>
        <taxon>ecological metagenomes</taxon>
    </lineage>
</organism>
<sequence length="148" mass="17907">MKKYPRVGKYKVKNKEKYVGNLRECEHRSGWEHAYMKYLDNNPSVLEWGSETIKIPYYNPVEKRTRRYFVDFYTRVKDKNGLEQKYIIEIKPSNQCSPPKKPLRKTKAYREAIMAYMVNQAKWRAANKYAKQREWKFVIITEKELGIK</sequence>
<dbReference type="Gene3D" id="3.40.91.30">
    <property type="match status" value="1"/>
</dbReference>
<dbReference type="AlphaFoldDB" id="A0A382CHT9"/>
<name>A0A382CHT9_9ZZZZ</name>
<dbReference type="InterPro" id="IPR014833">
    <property type="entry name" value="TnsA_N"/>
</dbReference>
<dbReference type="GO" id="GO:0004519">
    <property type="term" value="F:endonuclease activity"/>
    <property type="evidence" value="ECO:0007669"/>
    <property type="project" value="InterPro"/>
</dbReference>
<protein>
    <recommendedName>
        <fullName evidence="1">TnsA endonuclease N-terminal domain-containing protein</fullName>
    </recommendedName>
</protein>
<proteinExistence type="inferred from homology"/>
<accession>A0A382CHT9</accession>
<dbReference type="InterPro" id="IPR046390">
    <property type="entry name" value="NUCL_HEAD_T4"/>
</dbReference>